<sequence>MGWALGGPPESRPHLPSKKYRHPPQHVDIDLYGFTQHPKSMPPHATQSGHSGN</sequence>
<feature type="region of interest" description="Disordered" evidence="1">
    <location>
        <begin position="1"/>
        <end position="53"/>
    </location>
</feature>
<accession>A0A6A6GDC8</accession>
<protein>
    <submittedName>
        <fullName evidence="2">Uncharacterized protein</fullName>
    </submittedName>
</protein>
<dbReference type="AlphaFoldDB" id="A0A6A6GDC8"/>
<proteinExistence type="predicted"/>
<organism evidence="2 3">
    <name type="scientific">Elsinoe ampelina</name>
    <dbReference type="NCBI Taxonomy" id="302913"/>
    <lineage>
        <taxon>Eukaryota</taxon>
        <taxon>Fungi</taxon>
        <taxon>Dikarya</taxon>
        <taxon>Ascomycota</taxon>
        <taxon>Pezizomycotina</taxon>
        <taxon>Dothideomycetes</taxon>
        <taxon>Dothideomycetidae</taxon>
        <taxon>Myriangiales</taxon>
        <taxon>Elsinoaceae</taxon>
        <taxon>Elsinoe</taxon>
    </lineage>
</organism>
<evidence type="ECO:0000256" key="1">
    <source>
        <dbReference type="SAM" id="MobiDB-lite"/>
    </source>
</evidence>
<evidence type="ECO:0000313" key="3">
    <source>
        <dbReference type="Proteomes" id="UP000799538"/>
    </source>
</evidence>
<dbReference type="Proteomes" id="UP000799538">
    <property type="component" value="Unassembled WGS sequence"/>
</dbReference>
<dbReference type="OrthoDB" id="10291082at2759"/>
<reference evidence="3" key="1">
    <citation type="journal article" date="2020" name="Stud. Mycol.">
        <title>101 Dothideomycetes genomes: A test case for predicting lifestyles and emergence of pathogens.</title>
        <authorList>
            <person name="Haridas S."/>
            <person name="Albert R."/>
            <person name="Binder M."/>
            <person name="Bloem J."/>
            <person name="LaButti K."/>
            <person name="Salamov A."/>
            <person name="Andreopoulos B."/>
            <person name="Baker S."/>
            <person name="Barry K."/>
            <person name="Bills G."/>
            <person name="Bluhm B."/>
            <person name="Cannon C."/>
            <person name="Castanera R."/>
            <person name="Culley D."/>
            <person name="Daum C."/>
            <person name="Ezra D."/>
            <person name="Gonzalez J."/>
            <person name="Henrissat B."/>
            <person name="Kuo A."/>
            <person name="Liang C."/>
            <person name="Lipzen A."/>
            <person name="Lutzoni F."/>
            <person name="Magnuson J."/>
            <person name="Mondo S."/>
            <person name="Nolan M."/>
            <person name="Ohm R."/>
            <person name="Pangilinan J."/>
            <person name="Park H.-J."/>
            <person name="Ramirez L."/>
            <person name="Alfaro M."/>
            <person name="Sun H."/>
            <person name="Tritt A."/>
            <person name="Yoshinaga Y."/>
            <person name="Zwiers L.-H."/>
            <person name="Turgeon B."/>
            <person name="Goodwin S."/>
            <person name="Spatafora J."/>
            <person name="Crous P."/>
            <person name="Grigoriev I."/>
        </authorList>
    </citation>
    <scope>NUCLEOTIDE SEQUENCE [LARGE SCALE GENOMIC DNA]</scope>
    <source>
        <strain evidence="3">CECT 20119</strain>
    </source>
</reference>
<feature type="compositionally biased region" description="Basic residues" evidence="1">
    <location>
        <begin position="15"/>
        <end position="24"/>
    </location>
</feature>
<evidence type="ECO:0000313" key="2">
    <source>
        <dbReference type="EMBL" id="KAF2223400.1"/>
    </source>
</evidence>
<dbReference type="EMBL" id="ML992506">
    <property type="protein sequence ID" value="KAF2223400.1"/>
    <property type="molecule type" value="Genomic_DNA"/>
</dbReference>
<keyword evidence="3" id="KW-1185">Reference proteome</keyword>
<name>A0A6A6GDC8_9PEZI</name>
<gene>
    <name evidence="2" type="ORF">BDZ85DRAFT_261516</name>
</gene>